<evidence type="ECO:0000313" key="3">
    <source>
        <dbReference type="Proteomes" id="UP001429354"/>
    </source>
</evidence>
<sequence>MRRRLAARLCLGLVVSFPLHAMAAVVDIDSVATDAGKAWQEFMQSAEFERAYSAYEVLDKVEYSAEGVDAEACRLHAAEVDDALVKAPVSIVVVRTALLCAEATGQAERATRLEGALVSLSREALKDGRQLPWPMPIRVLGPSDVYALLQVAGLEARYEYFVQTRPARYFPLAVAAWDAEAGKETTYLFDYVDVTSRLKGSNEYAGYPFYKDLLADFFEAAQVKGNELAAVDLKAVRTAMQLAEPAAKVKALRVSSGYGGIQSLRLWITLCARRPFSGCGEGLEDILLEQAEAKHVVPMVMLAFLHGEGLVARRDDEVADGLLAAALRRASAEEVALEYMSLATLADRPKAIGRKSLADAMERPAVRAALAAWKLQRDEHDLQESDLQVLAAPASNAIGVGHWWLSQYWREKDRKDLRLESLRLAAEAGDPGALQMQAFNLMTDSPEAAPGLVLDRMRSAALGGEVPAMKYLSDRAAMLHEWKAAERWLMASVRAGDSEAMLDLAALYAKDHAALGQSARQAMDWYVELGEAPAMGEARRRAAYMAMKGTGIAKDPLRAERWLLRDAETGDGTSQLLLAIGYLEGDLGPDGAVKAQPWIDRILAAKELGPKVGYADWLYRNRTGVEDRALAVRLWTEAQDDDESWALNNMAWAYCTAVDPAARNVAAGMKYSEKMLKQPDLAWGRLDTVAACQAASGDHAGAARSQQAVITRFTRYWSLDSLAEEHDQNGYLRRLRLYQQNKPYLDDSPATAD</sequence>
<dbReference type="InterPro" id="IPR011990">
    <property type="entry name" value="TPR-like_helical_dom_sf"/>
</dbReference>
<protein>
    <submittedName>
        <fullName evidence="2">Sel1 repeat family protein</fullName>
    </submittedName>
</protein>
<dbReference type="SUPFAM" id="SSF81901">
    <property type="entry name" value="HCP-like"/>
    <property type="match status" value="1"/>
</dbReference>
<feature type="chain" id="PRO_5045853476" evidence="1">
    <location>
        <begin position="24"/>
        <end position="753"/>
    </location>
</feature>
<name>A0ABX0AGI8_9GAMM</name>
<keyword evidence="1" id="KW-0732">Signal</keyword>
<proteinExistence type="predicted"/>
<dbReference type="Gene3D" id="1.25.40.10">
    <property type="entry name" value="Tetratricopeptide repeat domain"/>
    <property type="match status" value="1"/>
</dbReference>
<comment type="caution">
    <text evidence="2">The sequence shown here is derived from an EMBL/GenBank/DDBJ whole genome shotgun (WGS) entry which is preliminary data.</text>
</comment>
<evidence type="ECO:0000256" key="1">
    <source>
        <dbReference type="SAM" id="SignalP"/>
    </source>
</evidence>
<dbReference type="Proteomes" id="UP001429354">
    <property type="component" value="Unassembled WGS sequence"/>
</dbReference>
<feature type="signal peptide" evidence="1">
    <location>
        <begin position="1"/>
        <end position="23"/>
    </location>
</feature>
<dbReference type="EMBL" id="QOVG01000003">
    <property type="protein sequence ID" value="NDK38318.1"/>
    <property type="molecule type" value="Genomic_DNA"/>
</dbReference>
<keyword evidence="3" id="KW-1185">Reference proteome</keyword>
<dbReference type="RefSeq" id="WP_162348883.1">
    <property type="nucleotide sequence ID" value="NZ_QOVG01000003.1"/>
</dbReference>
<gene>
    <name evidence="2" type="ORF">DT603_05615</name>
</gene>
<evidence type="ECO:0000313" key="2">
    <source>
        <dbReference type="EMBL" id="NDK38318.1"/>
    </source>
</evidence>
<accession>A0ABX0AGI8</accession>
<reference evidence="2 3" key="1">
    <citation type="submission" date="2018-07" db="EMBL/GenBank/DDBJ databases">
        <title>Whole genome Sequencing of Pseudoxanthomonas gei KCTC 32298 (T).</title>
        <authorList>
            <person name="Kumar S."/>
            <person name="Bansal K."/>
            <person name="Kaur A."/>
            <person name="Patil P."/>
            <person name="Sharma S."/>
            <person name="Patil P.B."/>
        </authorList>
    </citation>
    <scope>NUCLEOTIDE SEQUENCE [LARGE SCALE GENOMIC DNA]</scope>
    <source>
        <strain evidence="2 3">KCTC 32298</strain>
    </source>
</reference>
<organism evidence="2 3">
    <name type="scientific">Pseudoxanthomonas gei</name>
    <dbReference type="NCBI Taxonomy" id="1383030"/>
    <lineage>
        <taxon>Bacteria</taxon>
        <taxon>Pseudomonadati</taxon>
        <taxon>Pseudomonadota</taxon>
        <taxon>Gammaproteobacteria</taxon>
        <taxon>Lysobacterales</taxon>
        <taxon>Lysobacteraceae</taxon>
        <taxon>Pseudoxanthomonas</taxon>
    </lineage>
</organism>